<keyword evidence="6" id="KW-0694">RNA-binding</keyword>
<evidence type="ECO:0000313" key="8">
    <source>
        <dbReference type="EMBL" id="KKN97326.1"/>
    </source>
</evidence>
<proteinExistence type="predicted"/>
<comment type="caution">
    <text evidence="8">The sequence shown here is derived from an EMBL/GenBank/DDBJ whole genome shotgun (WGS) entry which is preliminary data.</text>
</comment>
<dbReference type="InterPro" id="IPR055132">
    <property type="entry name" value="RNase_J_b_CASP"/>
</dbReference>
<reference evidence="8" key="1">
    <citation type="journal article" date="2015" name="Nature">
        <title>Complex archaea that bridge the gap between prokaryotes and eukaryotes.</title>
        <authorList>
            <person name="Spang A."/>
            <person name="Saw J.H."/>
            <person name="Jorgensen S.L."/>
            <person name="Zaremba-Niedzwiedzka K."/>
            <person name="Martijn J."/>
            <person name="Lind A.E."/>
            <person name="van Eijk R."/>
            <person name="Schleper C."/>
            <person name="Guy L."/>
            <person name="Ettema T.J."/>
        </authorList>
    </citation>
    <scope>NUCLEOTIDE SEQUENCE</scope>
</reference>
<dbReference type="Pfam" id="PF22505">
    <property type="entry name" value="RNase_J_b_CASP"/>
    <property type="match status" value="1"/>
</dbReference>
<dbReference type="InterPro" id="IPR041636">
    <property type="entry name" value="RNase_J_C"/>
</dbReference>
<sequence>MTGRGKDTKEDRSLNKLMFVPLGGIGEIGMNLAMYGYGPDDDRQWIVVDCGVSFAGPDFPGVDLVLPDIRFLEKQKNALKGIVITHAHEDHYGALLDLWPKLKVPVYATAFTAALLAAKREGEPGAPKIPVELFAAGDRFNVGPFEIEAINVTHSIPEPVALAIRSPAGTVVHTGDWKIDPTPALGAPTDEKRLREIGDEGVLAIVADSTNALREGDSPSETAVSASLGEIIRGAKGRVAVTTFSSNVGRIRSIAAAARDAGRQVLLMGRSMRRMIDVATELGYMDGIPPFLGEQDFGYIPPEKAVIILTGSQGEARAALARIARDEHPSVALSRGDLVIFSSRAIPGNEKLIIDIKNALIERGVKVLEDGEQLVHVSGHPRRSEMRQMYDWVRPTIAIPAHGEAAHLTAHAALARELGIKQVVEARNGRAVQLAPGAAQIVHEVPVGRLYKDGRLIGTAEAMGINERRRLSFVGHVAVLVELDGKLELRDDPDLVALGLPQDDATGEEIEDVLIDAAAGAVESTPRNRRKDLDKLGESVRRAVRGAAFEAWGKKPIVTVFVTRS</sequence>
<dbReference type="GO" id="GO:0003723">
    <property type="term" value="F:RNA binding"/>
    <property type="evidence" value="ECO:0007669"/>
    <property type="project" value="UniProtKB-KW"/>
</dbReference>
<evidence type="ECO:0000256" key="5">
    <source>
        <dbReference type="ARBA" id="ARBA00022839"/>
    </source>
</evidence>
<dbReference type="InterPro" id="IPR042173">
    <property type="entry name" value="RNase_J_2"/>
</dbReference>
<keyword evidence="3" id="KW-0378">Hydrolase</keyword>
<name>A0A0F9XEB3_9ZZZZ</name>
<evidence type="ECO:0000256" key="4">
    <source>
        <dbReference type="ARBA" id="ARBA00022833"/>
    </source>
</evidence>
<dbReference type="SUPFAM" id="SSF56281">
    <property type="entry name" value="Metallo-hydrolase/oxidoreductase"/>
    <property type="match status" value="1"/>
</dbReference>
<keyword evidence="2" id="KW-0479">Metal-binding</keyword>
<gene>
    <name evidence="8" type="ORF">LCGC14_0157440</name>
</gene>
<dbReference type="AlphaFoldDB" id="A0A0F9XEB3"/>
<evidence type="ECO:0000259" key="7">
    <source>
        <dbReference type="SMART" id="SM00849"/>
    </source>
</evidence>
<protein>
    <recommendedName>
        <fullName evidence="7">Metallo-beta-lactamase domain-containing protein</fullName>
    </recommendedName>
</protein>
<dbReference type="GO" id="GO:0004527">
    <property type="term" value="F:exonuclease activity"/>
    <property type="evidence" value="ECO:0007669"/>
    <property type="project" value="UniProtKB-KW"/>
</dbReference>
<dbReference type="EMBL" id="LAZR01000058">
    <property type="protein sequence ID" value="KKN97326.1"/>
    <property type="molecule type" value="Genomic_DNA"/>
</dbReference>
<dbReference type="Gene3D" id="3.60.15.10">
    <property type="entry name" value="Ribonuclease Z/Hydroxyacylglutathione hydrolase-like"/>
    <property type="match status" value="1"/>
</dbReference>
<evidence type="ECO:0000256" key="6">
    <source>
        <dbReference type="ARBA" id="ARBA00022884"/>
    </source>
</evidence>
<accession>A0A0F9XEB3</accession>
<keyword evidence="1" id="KW-0540">Nuclease</keyword>
<dbReference type="InterPro" id="IPR036866">
    <property type="entry name" value="RibonucZ/Hydroxyglut_hydro"/>
</dbReference>
<dbReference type="PANTHER" id="PTHR43694">
    <property type="entry name" value="RIBONUCLEASE J"/>
    <property type="match status" value="1"/>
</dbReference>
<dbReference type="Pfam" id="PF12706">
    <property type="entry name" value="Lactamase_B_2"/>
    <property type="match status" value="1"/>
</dbReference>
<dbReference type="GO" id="GO:0046872">
    <property type="term" value="F:metal ion binding"/>
    <property type="evidence" value="ECO:0007669"/>
    <property type="project" value="UniProtKB-KW"/>
</dbReference>
<evidence type="ECO:0000256" key="3">
    <source>
        <dbReference type="ARBA" id="ARBA00022801"/>
    </source>
</evidence>
<dbReference type="CDD" id="cd07714">
    <property type="entry name" value="RNaseJ_MBL-fold"/>
    <property type="match status" value="1"/>
</dbReference>
<dbReference type="Gene3D" id="3.40.50.10710">
    <property type="entry name" value="Metallo-hydrolase/oxidoreductase"/>
    <property type="match status" value="1"/>
</dbReference>
<dbReference type="InterPro" id="IPR011108">
    <property type="entry name" value="RMMBL"/>
</dbReference>
<feature type="domain" description="Metallo-beta-lactamase" evidence="7">
    <location>
        <begin position="29"/>
        <end position="228"/>
    </location>
</feature>
<dbReference type="PANTHER" id="PTHR43694:SF1">
    <property type="entry name" value="RIBONUCLEASE J"/>
    <property type="match status" value="1"/>
</dbReference>
<dbReference type="Pfam" id="PF07521">
    <property type="entry name" value="RMMBL"/>
    <property type="match status" value="1"/>
</dbReference>
<organism evidence="8">
    <name type="scientific">marine sediment metagenome</name>
    <dbReference type="NCBI Taxonomy" id="412755"/>
    <lineage>
        <taxon>unclassified sequences</taxon>
        <taxon>metagenomes</taxon>
        <taxon>ecological metagenomes</taxon>
    </lineage>
</organism>
<dbReference type="InterPro" id="IPR001279">
    <property type="entry name" value="Metallo-B-lactamas"/>
</dbReference>
<keyword evidence="5" id="KW-0269">Exonuclease</keyword>
<keyword evidence="4" id="KW-0862">Zinc</keyword>
<evidence type="ECO:0000256" key="1">
    <source>
        <dbReference type="ARBA" id="ARBA00022722"/>
    </source>
</evidence>
<dbReference type="SMART" id="SM00849">
    <property type="entry name" value="Lactamase_B"/>
    <property type="match status" value="1"/>
</dbReference>
<evidence type="ECO:0000256" key="2">
    <source>
        <dbReference type="ARBA" id="ARBA00022723"/>
    </source>
</evidence>
<dbReference type="Gene3D" id="3.10.20.580">
    <property type="match status" value="1"/>
</dbReference>
<dbReference type="Pfam" id="PF17770">
    <property type="entry name" value="RNase_J_C"/>
    <property type="match status" value="1"/>
</dbReference>